<dbReference type="SUPFAM" id="SSF47413">
    <property type="entry name" value="lambda repressor-like DNA-binding domains"/>
    <property type="match status" value="1"/>
</dbReference>
<dbReference type="SUPFAM" id="SSF53822">
    <property type="entry name" value="Periplasmic binding protein-like I"/>
    <property type="match status" value="1"/>
</dbReference>
<evidence type="ECO:0000256" key="1">
    <source>
        <dbReference type="ARBA" id="ARBA00022491"/>
    </source>
</evidence>
<sequence length="378" mass="41062">MARMTGAGQRRMDDVAAKPKRGRARQGIAKAAGRRITMTDIAREAGCSQATVSFVLNRADGVKISPQTRDRVIEAARTLGYAAPNFAHVEPAPASRPAVDGLIGFVVDQLATSPEAVVAIEGARQASWNAGNIILVAQTLSDPIMGPRTIRALTGQGISALIYMAIFTREIAAPDHLYELDIPVILLNCYTADHAFPAVVPSEIAGGQGSTRHLIDYGHRRIACITGEQWMQAAQDRLRGYRRALATADIPFDPELVVEGDWSASAGYKATVQLLALKERPTAIFCQNDRTAIGCYEALKEAGLSIPGNISVVGYDDEEISRHLHPQLTTSILPHRAMGQWCIEQLDLSMHQPGKRYPITKLECPLVERHSVATNLRT</sequence>
<dbReference type="Pfam" id="PF13377">
    <property type="entry name" value="Peripla_BP_3"/>
    <property type="match status" value="1"/>
</dbReference>
<feature type="region of interest" description="Disordered" evidence="5">
    <location>
        <begin position="1"/>
        <end position="27"/>
    </location>
</feature>
<dbReference type="GO" id="GO:0000976">
    <property type="term" value="F:transcription cis-regulatory region binding"/>
    <property type="evidence" value="ECO:0007669"/>
    <property type="project" value="TreeGrafter"/>
</dbReference>
<dbReference type="Gene3D" id="3.40.50.2300">
    <property type="match status" value="2"/>
</dbReference>
<evidence type="ECO:0000259" key="6">
    <source>
        <dbReference type="PROSITE" id="PS50932"/>
    </source>
</evidence>
<accession>A0A1I1GPE0</accession>
<evidence type="ECO:0000256" key="2">
    <source>
        <dbReference type="ARBA" id="ARBA00023015"/>
    </source>
</evidence>
<dbReference type="SMART" id="SM00354">
    <property type="entry name" value="HTH_LACI"/>
    <property type="match status" value="1"/>
</dbReference>
<evidence type="ECO:0000313" key="8">
    <source>
        <dbReference type="Proteomes" id="UP000182258"/>
    </source>
</evidence>
<organism evidence="7 8">
    <name type="scientific">Devosia psychrophila</name>
    <dbReference type="NCBI Taxonomy" id="728005"/>
    <lineage>
        <taxon>Bacteria</taxon>
        <taxon>Pseudomonadati</taxon>
        <taxon>Pseudomonadota</taxon>
        <taxon>Alphaproteobacteria</taxon>
        <taxon>Hyphomicrobiales</taxon>
        <taxon>Devosiaceae</taxon>
        <taxon>Devosia</taxon>
    </lineage>
</organism>
<dbReference type="EMBL" id="FOMB01000002">
    <property type="protein sequence ID" value="SFC11758.1"/>
    <property type="molecule type" value="Genomic_DNA"/>
</dbReference>
<dbReference type="Gene3D" id="1.10.260.40">
    <property type="entry name" value="lambda repressor-like DNA-binding domains"/>
    <property type="match status" value="1"/>
</dbReference>
<dbReference type="STRING" id="728005.SAMN04488059_102192"/>
<evidence type="ECO:0000256" key="4">
    <source>
        <dbReference type="ARBA" id="ARBA00023163"/>
    </source>
</evidence>
<dbReference type="Proteomes" id="UP000182258">
    <property type="component" value="Unassembled WGS sequence"/>
</dbReference>
<dbReference type="CDD" id="cd01392">
    <property type="entry name" value="HTH_LacI"/>
    <property type="match status" value="1"/>
</dbReference>
<evidence type="ECO:0000256" key="5">
    <source>
        <dbReference type="SAM" id="MobiDB-lite"/>
    </source>
</evidence>
<keyword evidence="4" id="KW-0804">Transcription</keyword>
<dbReference type="PROSITE" id="PS50932">
    <property type="entry name" value="HTH_LACI_2"/>
    <property type="match status" value="1"/>
</dbReference>
<reference evidence="7 8" key="1">
    <citation type="submission" date="2016-10" db="EMBL/GenBank/DDBJ databases">
        <authorList>
            <person name="de Groot N.N."/>
        </authorList>
    </citation>
    <scope>NUCLEOTIDE SEQUENCE [LARGE SCALE GENOMIC DNA]</scope>
    <source>
        <strain evidence="7 8">CGMCC 1.10210</strain>
    </source>
</reference>
<proteinExistence type="predicted"/>
<dbReference type="RefSeq" id="WP_244542302.1">
    <property type="nucleotide sequence ID" value="NZ_FOMB01000002.1"/>
</dbReference>
<keyword evidence="2" id="KW-0805">Transcription regulation</keyword>
<name>A0A1I1GPE0_9HYPH</name>
<dbReference type="GO" id="GO:0003700">
    <property type="term" value="F:DNA-binding transcription factor activity"/>
    <property type="evidence" value="ECO:0007669"/>
    <property type="project" value="TreeGrafter"/>
</dbReference>
<keyword evidence="1" id="KW-0678">Repressor</keyword>
<feature type="domain" description="HTH lacI-type" evidence="6">
    <location>
        <begin position="36"/>
        <end position="81"/>
    </location>
</feature>
<dbReference type="InterPro" id="IPR010982">
    <property type="entry name" value="Lambda_DNA-bd_dom_sf"/>
</dbReference>
<dbReference type="CDD" id="cd06288">
    <property type="entry name" value="PBP1_sucrose_transcription_regulator"/>
    <property type="match status" value="1"/>
</dbReference>
<protein>
    <submittedName>
        <fullName evidence="7">Transcriptional regulator, LacI family</fullName>
    </submittedName>
</protein>
<gene>
    <name evidence="7" type="ORF">SAMN04488059_102192</name>
</gene>
<dbReference type="Pfam" id="PF00356">
    <property type="entry name" value="LacI"/>
    <property type="match status" value="1"/>
</dbReference>
<dbReference type="InterPro" id="IPR028082">
    <property type="entry name" value="Peripla_BP_I"/>
</dbReference>
<dbReference type="PANTHER" id="PTHR30146:SF148">
    <property type="entry name" value="HTH-TYPE TRANSCRIPTIONAL REPRESSOR PURR-RELATED"/>
    <property type="match status" value="1"/>
</dbReference>
<dbReference type="AlphaFoldDB" id="A0A1I1GPE0"/>
<evidence type="ECO:0000256" key="3">
    <source>
        <dbReference type="ARBA" id="ARBA00023125"/>
    </source>
</evidence>
<dbReference type="InterPro" id="IPR046335">
    <property type="entry name" value="LacI/GalR-like_sensor"/>
</dbReference>
<keyword evidence="3" id="KW-0238">DNA-binding</keyword>
<evidence type="ECO:0000313" key="7">
    <source>
        <dbReference type="EMBL" id="SFC11758.1"/>
    </source>
</evidence>
<dbReference type="InterPro" id="IPR000843">
    <property type="entry name" value="HTH_LacI"/>
</dbReference>
<dbReference type="PANTHER" id="PTHR30146">
    <property type="entry name" value="LACI-RELATED TRANSCRIPTIONAL REPRESSOR"/>
    <property type="match status" value="1"/>
</dbReference>